<dbReference type="Pfam" id="PF13930">
    <property type="entry name" value="Endonuclea_NS_2"/>
    <property type="match status" value="1"/>
</dbReference>
<dbReference type="Gene3D" id="3.40.570.10">
    <property type="entry name" value="Extracellular Endonuclease, subunit A"/>
    <property type="match status" value="1"/>
</dbReference>
<dbReference type="Proteomes" id="UP000625711">
    <property type="component" value="Unassembled WGS sequence"/>
</dbReference>
<proteinExistence type="predicted"/>
<keyword evidence="4" id="KW-1185">Reference proteome</keyword>
<evidence type="ECO:0000259" key="2">
    <source>
        <dbReference type="Pfam" id="PF13930"/>
    </source>
</evidence>
<comment type="caution">
    <text evidence="3">The sequence shown here is derived from an EMBL/GenBank/DDBJ whole genome shotgun (WGS) entry which is preliminary data.</text>
</comment>
<dbReference type="InterPro" id="IPR044929">
    <property type="entry name" value="DNA/RNA_non-sp_Endonuclease_sf"/>
</dbReference>
<feature type="chain" id="PRO_5032824688" description="Type VII secretion system protein EssD-like domain-containing protein" evidence="1">
    <location>
        <begin position="22"/>
        <end position="192"/>
    </location>
</feature>
<dbReference type="EMBL" id="JAACXV010000136">
    <property type="protein sequence ID" value="KAF7283110.1"/>
    <property type="molecule type" value="Genomic_DNA"/>
</dbReference>
<reference evidence="3" key="1">
    <citation type="submission" date="2020-08" db="EMBL/GenBank/DDBJ databases">
        <title>Genome sequencing and assembly of the red palm weevil Rhynchophorus ferrugineus.</title>
        <authorList>
            <person name="Dias G.B."/>
            <person name="Bergman C.M."/>
            <person name="Manee M."/>
        </authorList>
    </citation>
    <scope>NUCLEOTIDE SEQUENCE</scope>
    <source>
        <strain evidence="3">AA-2017</strain>
        <tissue evidence="3">Whole larva</tissue>
    </source>
</reference>
<protein>
    <recommendedName>
        <fullName evidence="2">Type VII secretion system protein EssD-like domain-containing protein</fullName>
    </recommendedName>
</protein>
<feature type="domain" description="Type VII secretion system protein EssD-like" evidence="2">
    <location>
        <begin position="53"/>
        <end position="168"/>
    </location>
</feature>
<dbReference type="OrthoDB" id="6606584at2759"/>
<dbReference type="AlphaFoldDB" id="A0A834MK37"/>
<sequence length="192" mass="21848">MLVKAIFLVVCLAVLLCDVRSARSHYQLGKNKATVTTGQHRCKNGRNSEVTLSVEAELHEKSNRRTNFGRSFNKRMKELNSIKGDHKGHILASAFGGPAKNWNLAPQADNLNRKYRCRTSILNVWYDCEKWILDQLKNKVDLPISVKVTLDYEDKNCRPTRWSIEARSKHRSGCEAKHVRNGGLPFGVCQRA</sequence>
<gene>
    <name evidence="3" type="ORF">GWI33_001303</name>
</gene>
<keyword evidence="1" id="KW-0732">Signal</keyword>
<evidence type="ECO:0000313" key="3">
    <source>
        <dbReference type="EMBL" id="KAF7283110.1"/>
    </source>
</evidence>
<name>A0A834MK37_RHYFE</name>
<accession>A0A834MK37</accession>
<organism evidence="3 4">
    <name type="scientific">Rhynchophorus ferrugineus</name>
    <name type="common">Red palm weevil</name>
    <name type="synonym">Curculio ferrugineus</name>
    <dbReference type="NCBI Taxonomy" id="354439"/>
    <lineage>
        <taxon>Eukaryota</taxon>
        <taxon>Metazoa</taxon>
        <taxon>Ecdysozoa</taxon>
        <taxon>Arthropoda</taxon>
        <taxon>Hexapoda</taxon>
        <taxon>Insecta</taxon>
        <taxon>Pterygota</taxon>
        <taxon>Neoptera</taxon>
        <taxon>Endopterygota</taxon>
        <taxon>Coleoptera</taxon>
        <taxon>Polyphaga</taxon>
        <taxon>Cucujiformia</taxon>
        <taxon>Curculionidae</taxon>
        <taxon>Dryophthorinae</taxon>
        <taxon>Rhynchophorus</taxon>
    </lineage>
</organism>
<evidence type="ECO:0000313" key="4">
    <source>
        <dbReference type="Proteomes" id="UP000625711"/>
    </source>
</evidence>
<evidence type="ECO:0000256" key="1">
    <source>
        <dbReference type="SAM" id="SignalP"/>
    </source>
</evidence>
<feature type="signal peptide" evidence="1">
    <location>
        <begin position="1"/>
        <end position="21"/>
    </location>
</feature>
<dbReference type="InterPro" id="IPR044927">
    <property type="entry name" value="Endonuclea_NS_2"/>
</dbReference>